<dbReference type="GO" id="GO:0046512">
    <property type="term" value="P:sphingosine biosynthetic process"/>
    <property type="evidence" value="ECO:0007669"/>
    <property type="project" value="TreeGrafter"/>
</dbReference>
<dbReference type="PANTHER" id="PTHR12358:SF105">
    <property type="entry name" value="DAGKC DOMAIN-CONTAINING PROTEIN"/>
    <property type="match status" value="1"/>
</dbReference>
<dbReference type="Proteomes" id="UP001358614">
    <property type="component" value="Chromosome 1"/>
</dbReference>
<accession>A0AAX4KME7</accession>
<dbReference type="InterPro" id="IPR016064">
    <property type="entry name" value="NAD/diacylglycerol_kinase_sf"/>
</dbReference>
<dbReference type="KEGG" id="ker:91103671"/>
<dbReference type="RefSeq" id="XP_066084742.1">
    <property type="nucleotide sequence ID" value="XM_066228645.1"/>
</dbReference>
<gene>
    <name evidence="2" type="ORF">V865_004870</name>
</gene>
<dbReference type="GO" id="GO:0005737">
    <property type="term" value="C:cytoplasm"/>
    <property type="evidence" value="ECO:0007669"/>
    <property type="project" value="TreeGrafter"/>
</dbReference>
<sequence>MSITQETLHLIVNPVSGHGKGAEFADQTIVPILKHLAIPHLIYTTTSPGDAGNIGNKILSSQTEEGGTLNVGIVGGDGTFHEFMEGEGVSDGQVRWNVILFPLGTANALYSSLFPPSSTSSSLQSYKSLIDSLPPLPHSEGTLYNLLSLFSFLTKTTPVYLPITQTTLSSPTGAVEQLRSHVVLSTALHAAILEDSERLRESHQGTERFKIAAQQNASKLFYASVTLQSQSSVEVEQWDPRKGDWVLPYSIKNTSQQSQTEFTIEGPFSYFLTTSTVDRLEPQFVISPLTSLNQYENQGYLYITIIRPLRDRFISQAEPEERKDKLTKRAFEVVGQAYSNGNHVNLTLSQEDELNSFELENKGKGEPVVEVFRCDSFEWIPSNDKGKVEGLESGNERLVCADGALHTIPQGGLAKVKVEDKKHGKGFYVFASVDPHHRGK</sequence>
<dbReference type="PANTHER" id="PTHR12358">
    <property type="entry name" value="SPHINGOSINE KINASE"/>
    <property type="match status" value="1"/>
</dbReference>
<dbReference type="GeneID" id="91103671"/>
<reference evidence="2 3" key="1">
    <citation type="submission" date="2024-01" db="EMBL/GenBank/DDBJ databases">
        <title>Comparative genomics of Cryptococcus and Kwoniella reveals pathogenesis evolution and contrasting modes of karyotype evolution via chromosome fusion or intercentromeric recombination.</title>
        <authorList>
            <person name="Coelho M.A."/>
            <person name="David-Palma M."/>
            <person name="Shea T."/>
            <person name="Bowers K."/>
            <person name="McGinley-Smith S."/>
            <person name="Mohammad A.W."/>
            <person name="Gnirke A."/>
            <person name="Yurkov A.M."/>
            <person name="Nowrousian M."/>
            <person name="Sun S."/>
            <person name="Cuomo C.A."/>
            <person name="Heitman J."/>
        </authorList>
    </citation>
    <scope>NUCLEOTIDE SEQUENCE [LARGE SCALE GENOMIC DNA]</scope>
    <source>
        <strain evidence="2 3">PYCC6329</strain>
    </source>
</reference>
<dbReference type="GO" id="GO:0001727">
    <property type="term" value="F:lipid kinase activity"/>
    <property type="evidence" value="ECO:0007669"/>
    <property type="project" value="TreeGrafter"/>
</dbReference>
<dbReference type="InterPro" id="IPR050187">
    <property type="entry name" value="Lipid_Phosphate_FormReg"/>
</dbReference>
<dbReference type="GO" id="GO:0016020">
    <property type="term" value="C:membrane"/>
    <property type="evidence" value="ECO:0007669"/>
    <property type="project" value="TreeGrafter"/>
</dbReference>
<organism evidence="2 3">
    <name type="scientific">Kwoniella europaea PYCC6329</name>
    <dbReference type="NCBI Taxonomy" id="1423913"/>
    <lineage>
        <taxon>Eukaryota</taxon>
        <taxon>Fungi</taxon>
        <taxon>Dikarya</taxon>
        <taxon>Basidiomycota</taxon>
        <taxon>Agaricomycotina</taxon>
        <taxon>Tremellomycetes</taxon>
        <taxon>Tremellales</taxon>
        <taxon>Cryptococcaceae</taxon>
        <taxon>Kwoniella</taxon>
    </lineage>
</organism>
<dbReference type="PROSITE" id="PS50146">
    <property type="entry name" value="DAGK"/>
    <property type="match status" value="1"/>
</dbReference>
<evidence type="ECO:0000313" key="2">
    <source>
        <dbReference type="EMBL" id="WWD06775.1"/>
    </source>
</evidence>
<dbReference type="Pfam" id="PF00781">
    <property type="entry name" value="DAGK_cat"/>
    <property type="match status" value="1"/>
</dbReference>
<dbReference type="EMBL" id="CP144089">
    <property type="protein sequence ID" value="WWD06775.1"/>
    <property type="molecule type" value="Genomic_DNA"/>
</dbReference>
<dbReference type="SUPFAM" id="SSF111331">
    <property type="entry name" value="NAD kinase/diacylglycerol kinase-like"/>
    <property type="match status" value="1"/>
</dbReference>
<proteinExistence type="predicted"/>
<name>A0AAX4KME7_9TREE</name>
<dbReference type="SMART" id="SM00046">
    <property type="entry name" value="DAGKc"/>
    <property type="match status" value="1"/>
</dbReference>
<feature type="domain" description="DAGKc" evidence="1">
    <location>
        <begin position="3"/>
        <end position="156"/>
    </location>
</feature>
<evidence type="ECO:0000313" key="3">
    <source>
        <dbReference type="Proteomes" id="UP001358614"/>
    </source>
</evidence>
<dbReference type="InterPro" id="IPR001206">
    <property type="entry name" value="Diacylglycerol_kinase_cat_dom"/>
</dbReference>
<evidence type="ECO:0000259" key="1">
    <source>
        <dbReference type="PROSITE" id="PS50146"/>
    </source>
</evidence>
<dbReference type="Gene3D" id="2.60.200.40">
    <property type="match status" value="1"/>
</dbReference>
<protein>
    <recommendedName>
        <fullName evidence="1">DAGKc domain-containing protein</fullName>
    </recommendedName>
</protein>
<keyword evidence="3" id="KW-1185">Reference proteome</keyword>
<dbReference type="Gene3D" id="3.40.50.10330">
    <property type="entry name" value="Probable inorganic polyphosphate/atp-NAD kinase, domain 1"/>
    <property type="match status" value="1"/>
</dbReference>
<dbReference type="InterPro" id="IPR017438">
    <property type="entry name" value="ATP-NAD_kinase_N"/>
</dbReference>
<dbReference type="AlphaFoldDB" id="A0AAX4KME7"/>